<name>A0ABD1SPT6_9LAMI</name>
<evidence type="ECO:0000256" key="1">
    <source>
        <dbReference type="SAM" id="MobiDB-lite"/>
    </source>
</evidence>
<reference evidence="3" key="1">
    <citation type="submission" date="2024-07" db="EMBL/GenBank/DDBJ databases">
        <title>Two chromosome-level genome assemblies of Korean endemic species Abeliophyllum distichum and Forsythia ovata (Oleaceae).</title>
        <authorList>
            <person name="Jang H."/>
        </authorList>
    </citation>
    <scope>NUCLEOTIDE SEQUENCE [LARGE SCALE GENOMIC DNA]</scope>
</reference>
<comment type="caution">
    <text evidence="2">The sequence shown here is derived from an EMBL/GenBank/DDBJ whole genome shotgun (WGS) entry which is preliminary data.</text>
</comment>
<dbReference type="EMBL" id="JBFOLJ010000010">
    <property type="protein sequence ID" value="KAL2501682.1"/>
    <property type="molecule type" value="Genomic_DNA"/>
</dbReference>
<evidence type="ECO:0000313" key="2">
    <source>
        <dbReference type="EMBL" id="KAL2501682.1"/>
    </source>
</evidence>
<protein>
    <submittedName>
        <fullName evidence="2">Uncharacterized protein</fullName>
    </submittedName>
</protein>
<evidence type="ECO:0000313" key="3">
    <source>
        <dbReference type="Proteomes" id="UP001604277"/>
    </source>
</evidence>
<sequence>MTEESEARDLLKTEHQIHKQHCISPPHMPSKGTPPYSYMRDQCGTVDTVQGGGPSSLSEKFSNGTSTIDFDDKCLDAPDSDDEAENHLPKVLTSFLSIMV</sequence>
<feature type="compositionally biased region" description="Basic and acidic residues" evidence="1">
    <location>
        <begin position="1"/>
        <end position="17"/>
    </location>
</feature>
<feature type="region of interest" description="Disordered" evidence="1">
    <location>
        <begin position="1"/>
        <end position="37"/>
    </location>
</feature>
<gene>
    <name evidence="2" type="ORF">Fot_35530</name>
</gene>
<organism evidence="2 3">
    <name type="scientific">Forsythia ovata</name>
    <dbReference type="NCBI Taxonomy" id="205694"/>
    <lineage>
        <taxon>Eukaryota</taxon>
        <taxon>Viridiplantae</taxon>
        <taxon>Streptophyta</taxon>
        <taxon>Embryophyta</taxon>
        <taxon>Tracheophyta</taxon>
        <taxon>Spermatophyta</taxon>
        <taxon>Magnoliopsida</taxon>
        <taxon>eudicotyledons</taxon>
        <taxon>Gunneridae</taxon>
        <taxon>Pentapetalae</taxon>
        <taxon>asterids</taxon>
        <taxon>lamiids</taxon>
        <taxon>Lamiales</taxon>
        <taxon>Oleaceae</taxon>
        <taxon>Forsythieae</taxon>
        <taxon>Forsythia</taxon>
    </lineage>
</organism>
<dbReference type="AlphaFoldDB" id="A0ABD1SPT6"/>
<dbReference type="Proteomes" id="UP001604277">
    <property type="component" value="Unassembled WGS sequence"/>
</dbReference>
<accession>A0ABD1SPT6</accession>
<keyword evidence="3" id="KW-1185">Reference proteome</keyword>
<proteinExistence type="predicted"/>